<feature type="compositionally biased region" description="Basic and acidic residues" evidence="1">
    <location>
        <begin position="21"/>
        <end position="30"/>
    </location>
</feature>
<evidence type="ECO:0000256" key="1">
    <source>
        <dbReference type="SAM" id="MobiDB-lite"/>
    </source>
</evidence>
<dbReference type="OrthoDB" id="2590500at2759"/>
<organism evidence="2 3">
    <name type="scientific">Steinernema carpocapsae</name>
    <name type="common">Entomopathogenic nematode</name>
    <dbReference type="NCBI Taxonomy" id="34508"/>
    <lineage>
        <taxon>Eukaryota</taxon>
        <taxon>Metazoa</taxon>
        <taxon>Ecdysozoa</taxon>
        <taxon>Nematoda</taxon>
        <taxon>Chromadorea</taxon>
        <taxon>Rhabditida</taxon>
        <taxon>Tylenchina</taxon>
        <taxon>Panagrolaimomorpha</taxon>
        <taxon>Strongyloidoidea</taxon>
        <taxon>Steinernematidae</taxon>
        <taxon>Steinernema</taxon>
    </lineage>
</organism>
<evidence type="ECO:0000313" key="3">
    <source>
        <dbReference type="Proteomes" id="UP000298663"/>
    </source>
</evidence>
<comment type="caution">
    <text evidence="2">The sequence shown here is derived from an EMBL/GenBank/DDBJ whole genome shotgun (WGS) entry which is preliminary data.</text>
</comment>
<feature type="compositionally biased region" description="Polar residues" evidence="1">
    <location>
        <begin position="10"/>
        <end position="20"/>
    </location>
</feature>
<accession>A0A4U5LRD4</accession>
<dbReference type="STRING" id="34508.A0A4U5LRD4"/>
<gene>
    <name evidence="2" type="ORF">L596_029987</name>
</gene>
<keyword evidence="3" id="KW-1185">Reference proteome</keyword>
<dbReference type="AlphaFoldDB" id="A0A4U5LRD4"/>
<evidence type="ECO:0000313" key="2">
    <source>
        <dbReference type="EMBL" id="TKR58558.1"/>
    </source>
</evidence>
<reference evidence="2 3" key="1">
    <citation type="journal article" date="2015" name="Genome Biol.">
        <title>Comparative genomics of Steinernema reveals deeply conserved gene regulatory networks.</title>
        <authorList>
            <person name="Dillman A.R."/>
            <person name="Macchietto M."/>
            <person name="Porter C.F."/>
            <person name="Rogers A."/>
            <person name="Williams B."/>
            <person name="Antoshechkin I."/>
            <person name="Lee M.M."/>
            <person name="Goodwin Z."/>
            <person name="Lu X."/>
            <person name="Lewis E.E."/>
            <person name="Goodrich-Blair H."/>
            <person name="Stock S.P."/>
            <person name="Adams B.J."/>
            <person name="Sternberg P.W."/>
            <person name="Mortazavi A."/>
        </authorList>
    </citation>
    <scope>NUCLEOTIDE SEQUENCE [LARGE SCALE GENOMIC DNA]</scope>
    <source>
        <strain evidence="2 3">ALL</strain>
    </source>
</reference>
<feature type="region of interest" description="Disordered" evidence="1">
    <location>
        <begin position="1"/>
        <end position="41"/>
    </location>
</feature>
<dbReference type="Proteomes" id="UP000298663">
    <property type="component" value="Unassembled WGS sequence"/>
</dbReference>
<protein>
    <submittedName>
        <fullName evidence="2">Uncharacterized protein</fullName>
    </submittedName>
</protein>
<dbReference type="EMBL" id="AZBU02000013">
    <property type="protein sequence ID" value="TKR58558.1"/>
    <property type="molecule type" value="Genomic_DNA"/>
</dbReference>
<proteinExistence type="predicted"/>
<name>A0A4U5LRD4_STECR</name>
<sequence>MELTKKMTDFLSTKPTTSSQVKEESKEPKPAPKLSKKVSPEEALARIRAKFGKEGNKTTKKPPIIVEAKPVDLEHDKKVSENCYGGFESTLREWIQEGTIEFLRTRARVPEGSDNEPDDIESFLNEPRKAILRATQQFYAGDTPVEQWKKKAKHIKEAAKVRMPNVDNYDQHTRRMDILMQSLLVSWKKLMNHLNANHSIQFVKPFVASFGLTASNLTLDKFEKRICVALLFRMVCYCDEDLEENFFSPQGVHENFTSYLESIECEKSIYDRLEKVIFGLL</sequence>
<reference evidence="2 3" key="2">
    <citation type="journal article" date="2019" name="G3 (Bethesda)">
        <title>Hybrid Assembly of the Genome of the Entomopathogenic Nematode Steinernema carpocapsae Identifies the X-Chromosome.</title>
        <authorList>
            <person name="Serra L."/>
            <person name="Macchietto M."/>
            <person name="Macias-Munoz A."/>
            <person name="McGill C.J."/>
            <person name="Rodriguez I.M."/>
            <person name="Rodriguez B."/>
            <person name="Murad R."/>
            <person name="Mortazavi A."/>
        </authorList>
    </citation>
    <scope>NUCLEOTIDE SEQUENCE [LARGE SCALE GENOMIC DNA]</scope>
    <source>
        <strain evidence="2 3">ALL</strain>
    </source>
</reference>